<sequence>MNRTDSNHNKWIYESDGTLAANKIKMKGGVQFVGCSDKHPQMEYMRDSELVNYMQRNNLYYKEQLKTESKDTRSRRQPDLFEVMRDYAK</sequence>
<keyword evidence="2" id="KW-1185">Reference proteome</keyword>
<dbReference type="AlphaFoldDB" id="A0A4R6BIK8"/>
<dbReference type="RefSeq" id="WP_133430147.1">
    <property type="nucleotide sequence ID" value="NZ_BMCC01000001.1"/>
</dbReference>
<comment type="caution">
    <text evidence="1">The sequence shown here is derived from an EMBL/GenBank/DDBJ whole genome shotgun (WGS) entry which is preliminary data.</text>
</comment>
<organism evidence="1 2">
    <name type="scientific">Macrococcus hajekii</name>
    <dbReference type="NCBI Taxonomy" id="198482"/>
    <lineage>
        <taxon>Bacteria</taxon>
        <taxon>Bacillati</taxon>
        <taxon>Bacillota</taxon>
        <taxon>Bacilli</taxon>
        <taxon>Bacillales</taxon>
        <taxon>Staphylococcaceae</taxon>
        <taxon>Macrococcus</taxon>
    </lineage>
</organism>
<name>A0A4R6BIK8_9STAP</name>
<dbReference type="EMBL" id="SCWE01000003">
    <property type="protein sequence ID" value="TDM01427.1"/>
    <property type="molecule type" value="Genomic_DNA"/>
</dbReference>
<gene>
    <name evidence="1" type="ORF">ERX37_07960</name>
</gene>
<reference evidence="1 2" key="1">
    <citation type="submission" date="2019-01" db="EMBL/GenBank/DDBJ databases">
        <title>Draft genome sequences of the type strains of six Macrococcus species.</title>
        <authorList>
            <person name="Mazhar S."/>
            <person name="Altermann E."/>
            <person name="Hill C."/>
            <person name="Mcauliffe O."/>
        </authorList>
    </citation>
    <scope>NUCLEOTIDE SEQUENCE [LARGE SCALE GENOMIC DNA]</scope>
    <source>
        <strain evidence="1 2">CCM4809</strain>
    </source>
</reference>
<dbReference type="Proteomes" id="UP000295328">
    <property type="component" value="Unassembled WGS sequence"/>
</dbReference>
<protein>
    <submittedName>
        <fullName evidence="1">Uncharacterized protein</fullName>
    </submittedName>
</protein>
<evidence type="ECO:0000313" key="2">
    <source>
        <dbReference type="Proteomes" id="UP000295328"/>
    </source>
</evidence>
<accession>A0A4R6BIK8</accession>
<dbReference type="OrthoDB" id="9838432at2"/>
<evidence type="ECO:0000313" key="1">
    <source>
        <dbReference type="EMBL" id="TDM01427.1"/>
    </source>
</evidence>
<proteinExistence type="predicted"/>